<evidence type="ECO:0000256" key="10">
    <source>
        <dbReference type="ARBA" id="ARBA00023161"/>
    </source>
</evidence>
<evidence type="ECO:0000256" key="11">
    <source>
        <dbReference type="ARBA" id="ARBA00023187"/>
    </source>
</evidence>
<dbReference type="GO" id="GO:0005737">
    <property type="term" value="C:cytoplasm"/>
    <property type="evidence" value="ECO:0007669"/>
    <property type="project" value="UniProtKB-SubCell"/>
</dbReference>
<dbReference type="InterPro" id="IPR018545">
    <property type="entry name" value="Btz_dom"/>
</dbReference>
<accession>A0A067TLE4</accession>
<evidence type="ECO:0000256" key="7">
    <source>
        <dbReference type="ARBA" id="ARBA00022816"/>
    </source>
</evidence>
<evidence type="ECO:0000256" key="12">
    <source>
        <dbReference type="ARBA" id="ARBA00023242"/>
    </source>
</evidence>
<proteinExistence type="inferred from homology"/>
<keyword evidence="12" id="KW-0539">Nucleus</keyword>
<feature type="compositionally biased region" description="Basic residues" evidence="13">
    <location>
        <begin position="161"/>
        <end position="170"/>
    </location>
</feature>
<feature type="region of interest" description="Disordered" evidence="13">
    <location>
        <begin position="147"/>
        <end position="216"/>
    </location>
</feature>
<evidence type="ECO:0000256" key="2">
    <source>
        <dbReference type="ARBA" id="ARBA00004496"/>
    </source>
</evidence>
<dbReference type="GO" id="GO:0000184">
    <property type="term" value="P:nuclear-transcribed mRNA catabolic process, nonsense-mediated decay"/>
    <property type="evidence" value="ECO:0007669"/>
    <property type="project" value="UniProtKB-KW"/>
</dbReference>
<dbReference type="GO" id="GO:0003729">
    <property type="term" value="F:mRNA binding"/>
    <property type="evidence" value="ECO:0007669"/>
    <property type="project" value="InterPro"/>
</dbReference>
<evidence type="ECO:0000259" key="14">
    <source>
        <dbReference type="Pfam" id="PF09405"/>
    </source>
</evidence>
<protein>
    <recommendedName>
        <fullName evidence="14">Btz domain-containing protein</fullName>
    </recommendedName>
</protein>
<evidence type="ECO:0000313" key="16">
    <source>
        <dbReference type="Proteomes" id="UP000027222"/>
    </source>
</evidence>
<feature type="region of interest" description="Disordered" evidence="13">
    <location>
        <begin position="414"/>
        <end position="438"/>
    </location>
</feature>
<keyword evidence="9" id="KW-0694">RNA-binding</keyword>
<sequence length="814" mass="88611">MPAPVLSQSSTRPVAKVATHKPRASDTPKKRRVVRRRGRARGEPDSDDEIEREAATDSDSDDDDLSSLDSATDDSDTEPASEDVIPPDRAHLPTPRNSKSPETVVKDEVTNVNGGVPSFFAPAGDWSEMVADEKVNGPADLPVIEFADFSGHPVAQNGPPRKPKKASKPKRLSESRATPADSAHEAPPPVVESAPDRPEPHHNRVSSQSARQAYQHKLETDPSFVPTIGNFWGHDDRLIDTELRSLSGWWRGRGRGRGRGFGMRGRGGFQGPESRGGQGGEEVTSPKEHDLPPIERAWTHDGFEELRRKEEQRRAEHLAARNSQSSPKRGGFVAGRGGFTAGRGRGGFSRGGFASPTTHNASFSGRIRFAMKPELMWTKQHEAFLYFDSTLKPRPGQGPAFRIKVPGHDSTLVRAPPVRHAPSQASTSKAGNDGSEAGDKYFVVRLPKRAGKEREVVEKAEETPIEEVFTVRPQLASVVKPLPASEKASAPTVVTAPTQPTVDVHVKVVPEPNIRSQLEQLSLEPQASDPARQAKTEEAVLRNPPAEIAPDTQVSTEPSIVDRPALPPLQTTFSPPPPPPSQPISQRSPAYGSPYGYHPQLPMGVALNQHGIPFEVATGHPVYLQPPPMYNPRPLIPSHFSPGIFVPGHMHHSSAVSPDFLAQPPSHTPPMNGFIDPATGTPIFSFPRQTTRIEIRAPTEESGKLKSAPRTSSSLRTTAAAFQPSRATTASENELYQQPTSADAAGPAYEHVNGHVSMEDASQAGIPGMMPYPAYQQPYYYPEHYGYPQYVDMSQAGQYDMYSMDQAPQGTVYY</sequence>
<evidence type="ECO:0000256" key="4">
    <source>
        <dbReference type="ARBA" id="ARBA00022448"/>
    </source>
</evidence>
<dbReference type="GO" id="GO:0008380">
    <property type="term" value="P:RNA splicing"/>
    <property type="evidence" value="ECO:0007669"/>
    <property type="project" value="UniProtKB-KW"/>
</dbReference>
<name>A0A067TLE4_GALM3</name>
<feature type="region of interest" description="Disordered" evidence="13">
    <location>
        <begin position="696"/>
        <end position="747"/>
    </location>
</feature>
<feature type="compositionally biased region" description="Basic and acidic residues" evidence="13">
    <location>
        <begin position="284"/>
        <end position="300"/>
    </location>
</feature>
<dbReference type="EMBL" id="KL142368">
    <property type="protein sequence ID" value="KDR84030.1"/>
    <property type="molecule type" value="Genomic_DNA"/>
</dbReference>
<dbReference type="GO" id="GO:0006417">
    <property type="term" value="P:regulation of translation"/>
    <property type="evidence" value="ECO:0007669"/>
    <property type="project" value="UniProtKB-KW"/>
</dbReference>
<keyword evidence="5" id="KW-0963">Cytoplasm</keyword>
<evidence type="ECO:0000256" key="8">
    <source>
        <dbReference type="ARBA" id="ARBA00022845"/>
    </source>
</evidence>
<dbReference type="OrthoDB" id="3361414at2759"/>
<dbReference type="STRING" id="685588.A0A067TLE4"/>
<evidence type="ECO:0000256" key="1">
    <source>
        <dbReference type="ARBA" id="ARBA00004123"/>
    </source>
</evidence>
<keyword evidence="4" id="KW-0813">Transport</keyword>
<keyword evidence="7" id="KW-0509">mRNA transport</keyword>
<gene>
    <name evidence="15" type="ORF">GALMADRAFT_236622</name>
</gene>
<feature type="compositionally biased region" description="Gly residues" evidence="13">
    <location>
        <begin position="259"/>
        <end position="280"/>
    </location>
</feature>
<dbReference type="GO" id="GO:0006397">
    <property type="term" value="P:mRNA processing"/>
    <property type="evidence" value="ECO:0007669"/>
    <property type="project" value="UniProtKB-KW"/>
</dbReference>
<feature type="region of interest" description="Disordered" evidence="13">
    <location>
        <begin position="255"/>
        <end position="300"/>
    </location>
</feature>
<feature type="region of interest" description="Disordered" evidence="13">
    <location>
        <begin position="1"/>
        <end position="123"/>
    </location>
</feature>
<evidence type="ECO:0000256" key="6">
    <source>
        <dbReference type="ARBA" id="ARBA00022664"/>
    </source>
</evidence>
<dbReference type="HOGENOM" id="CLU_007059_0_0_1"/>
<keyword evidence="16" id="KW-1185">Reference proteome</keyword>
<dbReference type="AlphaFoldDB" id="A0A067TLE4"/>
<reference evidence="16" key="1">
    <citation type="journal article" date="2014" name="Proc. Natl. Acad. Sci. U.S.A.">
        <title>Extensive sampling of basidiomycete genomes demonstrates inadequacy of the white-rot/brown-rot paradigm for wood decay fungi.</title>
        <authorList>
            <person name="Riley R."/>
            <person name="Salamov A.A."/>
            <person name="Brown D.W."/>
            <person name="Nagy L.G."/>
            <person name="Floudas D."/>
            <person name="Held B.W."/>
            <person name="Levasseur A."/>
            <person name="Lombard V."/>
            <person name="Morin E."/>
            <person name="Otillar R."/>
            <person name="Lindquist E.A."/>
            <person name="Sun H."/>
            <person name="LaButti K.M."/>
            <person name="Schmutz J."/>
            <person name="Jabbour D."/>
            <person name="Luo H."/>
            <person name="Baker S.E."/>
            <person name="Pisabarro A.G."/>
            <person name="Walton J.D."/>
            <person name="Blanchette R.A."/>
            <person name="Henrissat B."/>
            <person name="Martin F."/>
            <person name="Cullen D."/>
            <person name="Hibbett D.S."/>
            <person name="Grigoriev I.V."/>
        </authorList>
    </citation>
    <scope>NUCLEOTIDE SEQUENCE [LARGE SCALE GENOMIC DNA]</scope>
    <source>
        <strain evidence="16">CBS 339.88</strain>
    </source>
</reference>
<keyword evidence="11" id="KW-0508">mRNA splicing</keyword>
<evidence type="ECO:0000313" key="15">
    <source>
        <dbReference type="EMBL" id="KDR84030.1"/>
    </source>
</evidence>
<feature type="compositionally biased region" description="Basic residues" evidence="13">
    <location>
        <begin position="29"/>
        <end position="39"/>
    </location>
</feature>
<feature type="domain" description="Btz" evidence="14">
    <location>
        <begin position="197"/>
        <end position="328"/>
    </location>
</feature>
<dbReference type="GO" id="GO:0051028">
    <property type="term" value="P:mRNA transport"/>
    <property type="evidence" value="ECO:0007669"/>
    <property type="project" value="UniProtKB-KW"/>
</dbReference>
<keyword evidence="8" id="KW-0810">Translation regulation</keyword>
<comment type="subcellular location">
    <subcellularLocation>
        <location evidence="2">Cytoplasm</location>
    </subcellularLocation>
    <subcellularLocation>
        <location evidence="1">Nucleus</location>
    </subcellularLocation>
</comment>
<feature type="compositionally biased region" description="Acidic residues" evidence="13">
    <location>
        <begin position="45"/>
        <end position="81"/>
    </location>
</feature>
<feature type="region of interest" description="Disordered" evidence="13">
    <location>
        <begin position="519"/>
        <end position="596"/>
    </location>
</feature>
<keyword evidence="10" id="KW-0866">Nonsense-mediated mRNA decay</keyword>
<keyword evidence="6" id="KW-0507">mRNA processing</keyword>
<evidence type="ECO:0000256" key="3">
    <source>
        <dbReference type="ARBA" id="ARBA00009548"/>
    </source>
</evidence>
<dbReference type="Pfam" id="PF09405">
    <property type="entry name" value="Btz"/>
    <property type="match status" value="1"/>
</dbReference>
<comment type="similarity">
    <text evidence="3">Belongs to the CASC3 family.</text>
</comment>
<evidence type="ECO:0000256" key="13">
    <source>
        <dbReference type="SAM" id="MobiDB-lite"/>
    </source>
</evidence>
<organism evidence="15 16">
    <name type="scientific">Galerina marginata (strain CBS 339.88)</name>
    <dbReference type="NCBI Taxonomy" id="685588"/>
    <lineage>
        <taxon>Eukaryota</taxon>
        <taxon>Fungi</taxon>
        <taxon>Dikarya</taxon>
        <taxon>Basidiomycota</taxon>
        <taxon>Agaricomycotina</taxon>
        <taxon>Agaricomycetes</taxon>
        <taxon>Agaricomycetidae</taxon>
        <taxon>Agaricales</taxon>
        <taxon>Agaricineae</taxon>
        <taxon>Strophariaceae</taxon>
        <taxon>Galerina</taxon>
    </lineage>
</organism>
<dbReference type="GO" id="GO:0035145">
    <property type="term" value="C:exon-exon junction complex"/>
    <property type="evidence" value="ECO:0007669"/>
    <property type="project" value="InterPro"/>
</dbReference>
<feature type="compositionally biased region" description="Polar residues" evidence="13">
    <location>
        <begin position="1"/>
        <end position="12"/>
    </location>
</feature>
<dbReference type="Proteomes" id="UP000027222">
    <property type="component" value="Unassembled WGS sequence"/>
</dbReference>
<feature type="compositionally biased region" description="Polar residues" evidence="13">
    <location>
        <begin position="725"/>
        <end position="741"/>
    </location>
</feature>
<evidence type="ECO:0000256" key="5">
    <source>
        <dbReference type="ARBA" id="ARBA00022490"/>
    </source>
</evidence>
<evidence type="ECO:0000256" key="9">
    <source>
        <dbReference type="ARBA" id="ARBA00022884"/>
    </source>
</evidence>